<dbReference type="CDD" id="cd03207">
    <property type="entry name" value="GST_C_8"/>
    <property type="match status" value="1"/>
</dbReference>
<dbReference type="SUPFAM" id="SSF47616">
    <property type="entry name" value="GST C-terminal domain-like"/>
    <property type="match status" value="1"/>
</dbReference>
<dbReference type="PANTHER" id="PTHR44051">
    <property type="entry name" value="GLUTATHIONE S-TRANSFERASE-RELATED"/>
    <property type="match status" value="1"/>
</dbReference>
<evidence type="ECO:0000259" key="1">
    <source>
        <dbReference type="PROSITE" id="PS50404"/>
    </source>
</evidence>
<dbReference type="InterPro" id="IPR004045">
    <property type="entry name" value="Glutathione_S-Trfase_N"/>
</dbReference>
<dbReference type="SFLD" id="SFLDG00358">
    <property type="entry name" value="Main_(cytGST)"/>
    <property type="match status" value="1"/>
</dbReference>
<proteinExistence type="predicted"/>
<sequence length="212" mass="23507">MLKVYGFSRVNKMARGKTRDLRVLWALEEMGLPYEVVGMDHPQHDLDTPAYRALNPFGQIPVIDDDGVVVTESGAILLYLARKSGKLMPRDLAGEAQVLRWCVAALNTIEVPVLTAWFVDLNGGKGTKGSDALHQWGEMRLKQLDGWLAGREFVATDAFTVADILMTHVLGAGIDESLVKDHPNVLAFQRRCIARPAWKKTFAAYCDRVEAA</sequence>
<keyword evidence="4" id="KW-1185">Reference proteome</keyword>
<feature type="domain" description="GST C-terminal" evidence="2">
    <location>
        <begin position="91"/>
        <end position="212"/>
    </location>
</feature>
<evidence type="ECO:0000259" key="2">
    <source>
        <dbReference type="PROSITE" id="PS50405"/>
    </source>
</evidence>
<dbReference type="InterPro" id="IPR036282">
    <property type="entry name" value="Glutathione-S-Trfase_C_sf"/>
</dbReference>
<keyword evidence="3" id="KW-0808">Transferase</keyword>
<comment type="caution">
    <text evidence="3">The sequence shown here is derived from an EMBL/GenBank/DDBJ whole genome shotgun (WGS) entry which is preliminary data.</text>
</comment>
<dbReference type="Proteomes" id="UP000268094">
    <property type="component" value="Unassembled WGS sequence"/>
</dbReference>
<reference evidence="4" key="1">
    <citation type="submission" date="2018-09" db="EMBL/GenBank/DDBJ databases">
        <authorList>
            <person name="Livingstone P.G."/>
            <person name="Whitworth D.E."/>
        </authorList>
    </citation>
    <scope>NUCLEOTIDE SEQUENCE [LARGE SCALE GENOMIC DNA]</scope>
    <source>
        <strain evidence="4">CA054A</strain>
    </source>
</reference>
<dbReference type="InterPro" id="IPR040079">
    <property type="entry name" value="Glutathione_S-Trfase"/>
</dbReference>
<dbReference type="InterPro" id="IPR010987">
    <property type="entry name" value="Glutathione-S-Trfase_C-like"/>
</dbReference>
<accession>A0A3A8IYV8</accession>
<dbReference type="Gene3D" id="3.40.30.10">
    <property type="entry name" value="Glutaredoxin"/>
    <property type="match status" value="1"/>
</dbReference>
<dbReference type="OrthoDB" id="9797500at2"/>
<dbReference type="EMBL" id="RAVZ01000141">
    <property type="protein sequence ID" value="RKG85084.1"/>
    <property type="molecule type" value="Genomic_DNA"/>
</dbReference>
<dbReference type="SUPFAM" id="SSF52833">
    <property type="entry name" value="Thioredoxin-like"/>
    <property type="match status" value="1"/>
</dbReference>
<dbReference type="PROSITE" id="PS50404">
    <property type="entry name" value="GST_NTER"/>
    <property type="match status" value="1"/>
</dbReference>
<protein>
    <submittedName>
        <fullName evidence="3">Glutathione S-transferase family protein</fullName>
    </submittedName>
</protein>
<dbReference type="InterPro" id="IPR036249">
    <property type="entry name" value="Thioredoxin-like_sf"/>
</dbReference>
<dbReference type="PROSITE" id="PS50405">
    <property type="entry name" value="GST_CTER"/>
    <property type="match status" value="1"/>
</dbReference>
<feature type="domain" description="GST N-terminal" evidence="1">
    <location>
        <begin position="7"/>
        <end position="88"/>
    </location>
</feature>
<name>A0A3A8IYV8_9BACT</name>
<dbReference type="SFLD" id="SFLDS00019">
    <property type="entry name" value="Glutathione_Transferase_(cytos"/>
    <property type="match status" value="1"/>
</dbReference>
<dbReference type="CDD" id="cd03046">
    <property type="entry name" value="GST_N_GTT1_like"/>
    <property type="match status" value="1"/>
</dbReference>
<dbReference type="RefSeq" id="WP_120542364.1">
    <property type="nucleotide sequence ID" value="NZ_RAVZ01000141.1"/>
</dbReference>
<dbReference type="GO" id="GO:0016740">
    <property type="term" value="F:transferase activity"/>
    <property type="evidence" value="ECO:0007669"/>
    <property type="project" value="UniProtKB-KW"/>
</dbReference>
<evidence type="ECO:0000313" key="4">
    <source>
        <dbReference type="Proteomes" id="UP000268094"/>
    </source>
</evidence>
<dbReference type="AlphaFoldDB" id="A0A3A8IYV8"/>
<dbReference type="Gene3D" id="1.20.1050.10">
    <property type="match status" value="1"/>
</dbReference>
<dbReference type="PANTHER" id="PTHR44051:SF9">
    <property type="entry name" value="GLUTATHIONE S-TRANSFERASE 1"/>
    <property type="match status" value="1"/>
</dbReference>
<dbReference type="Pfam" id="PF00043">
    <property type="entry name" value="GST_C"/>
    <property type="match status" value="1"/>
</dbReference>
<dbReference type="InterPro" id="IPR004046">
    <property type="entry name" value="GST_C"/>
</dbReference>
<dbReference type="Pfam" id="PF13409">
    <property type="entry name" value="GST_N_2"/>
    <property type="match status" value="1"/>
</dbReference>
<organism evidence="3 4">
    <name type="scientific">Corallococcus terminator</name>
    <dbReference type="NCBI Taxonomy" id="2316733"/>
    <lineage>
        <taxon>Bacteria</taxon>
        <taxon>Pseudomonadati</taxon>
        <taxon>Myxococcota</taxon>
        <taxon>Myxococcia</taxon>
        <taxon>Myxococcales</taxon>
        <taxon>Cystobacterineae</taxon>
        <taxon>Myxococcaceae</taxon>
        <taxon>Corallococcus</taxon>
    </lineage>
</organism>
<evidence type="ECO:0000313" key="3">
    <source>
        <dbReference type="EMBL" id="RKG85084.1"/>
    </source>
</evidence>
<gene>
    <name evidence="3" type="ORF">D7V88_20650</name>
</gene>